<evidence type="ECO:0000313" key="2">
    <source>
        <dbReference type="EMBL" id="KAL3497597.1"/>
    </source>
</evidence>
<comment type="caution">
    <text evidence="2">The sequence shown here is derived from an EMBL/GenBank/DDBJ whole genome shotgun (WGS) entry which is preliminary data.</text>
</comment>
<evidence type="ECO:0000259" key="1">
    <source>
        <dbReference type="Pfam" id="PF07727"/>
    </source>
</evidence>
<dbReference type="InterPro" id="IPR013103">
    <property type="entry name" value="RVT_2"/>
</dbReference>
<feature type="domain" description="Reverse transcriptase Ty1/copia-type" evidence="1">
    <location>
        <begin position="104"/>
        <end position="181"/>
    </location>
</feature>
<keyword evidence="3" id="KW-1185">Reference proteome</keyword>
<dbReference type="Pfam" id="PF07727">
    <property type="entry name" value="RVT_2"/>
    <property type="match status" value="1"/>
</dbReference>
<dbReference type="AlphaFoldDB" id="A0ABD2XVM2"/>
<dbReference type="Proteomes" id="UP001630127">
    <property type="component" value="Unassembled WGS sequence"/>
</dbReference>
<sequence>MASGSKIDLEEVQETQYGIDQQMEQELQSHDDVIEDEAIDTQTFRRTTRIRRAPKKFEFLVNGYNDVLIITNDEPISYEEALSDKDSQKWLEAMKSKMDSMYDNKVWTLVDPPEGIKPIGCKWVFKRKTDMDGNVITYKARLIAKGYTQRQGVDFDETFSPVAMLKSIQILLVIAVYYDYKI</sequence>
<dbReference type="EMBL" id="JBJUIK010000017">
    <property type="protein sequence ID" value="KAL3497597.1"/>
    <property type="molecule type" value="Genomic_DNA"/>
</dbReference>
<protein>
    <recommendedName>
        <fullName evidence="1">Reverse transcriptase Ty1/copia-type domain-containing protein</fullName>
    </recommendedName>
</protein>
<accession>A0ABD2XVM2</accession>
<evidence type="ECO:0000313" key="3">
    <source>
        <dbReference type="Proteomes" id="UP001630127"/>
    </source>
</evidence>
<organism evidence="2 3">
    <name type="scientific">Cinchona calisaya</name>
    <dbReference type="NCBI Taxonomy" id="153742"/>
    <lineage>
        <taxon>Eukaryota</taxon>
        <taxon>Viridiplantae</taxon>
        <taxon>Streptophyta</taxon>
        <taxon>Embryophyta</taxon>
        <taxon>Tracheophyta</taxon>
        <taxon>Spermatophyta</taxon>
        <taxon>Magnoliopsida</taxon>
        <taxon>eudicotyledons</taxon>
        <taxon>Gunneridae</taxon>
        <taxon>Pentapetalae</taxon>
        <taxon>asterids</taxon>
        <taxon>lamiids</taxon>
        <taxon>Gentianales</taxon>
        <taxon>Rubiaceae</taxon>
        <taxon>Cinchonoideae</taxon>
        <taxon>Cinchoneae</taxon>
        <taxon>Cinchona</taxon>
    </lineage>
</organism>
<gene>
    <name evidence="2" type="ORF">ACH5RR_040329</name>
</gene>
<reference evidence="2 3" key="1">
    <citation type="submission" date="2024-11" db="EMBL/GenBank/DDBJ databases">
        <title>A near-complete genome assembly of Cinchona calisaya.</title>
        <authorList>
            <person name="Lian D.C."/>
            <person name="Zhao X.W."/>
            <person name="Wei L."/>
        </authorList>
    </citation>
    <scope>NUCLEOTIDE SEQUENCE [LARGE SCALE GENOMIC DNA]</scope>
    <source>
        <tissue evidence="2">Nenye</tissue>
    </source>
</reference>
<proteinExistence type="predicted"/>
<name>A0ABD2XVM2_9GENT</name>